<dbReference type="EC" id="3.4.11.4" evidence="11"/>
<evidence type="ECO:0000256" key="7">
    <source>
        <dbReference type="ARBA" id="ARBA00022723"/>
    </source>
</evidence>
<dbReference type="NCBIfam" id="NF009920">
    <property type="entry name" value="PRK13381.1"/>
    <property type="match status" value="1"/>
</dbReference>
<evidence type="ECO:0000256" key="4">
    <source>
        <dbReference type="ARBA" id="ARBA00022438"/>
    </source>
</evidence>
<dbReference type="Gene3D" id="3.30.70.360">
    <property type="match status" value="1"/>
</dbReference>
<dbReference type="PROSITE" id="PS00759">
    <property type="entry name" value="ARGE_DAPE_CPG2_2"/>
    <property type="match status" value="1"/>
</dbReference>
<dbReference type="GO" id="GO:0008270">
    <property type="term" value="F:zinc ion binding"/>
    <property type="evidence" value="ECO:0007669"/>
    <property type="project" value="UniProtKB-UniRule"/>
</dbReference>
<dbReference type="PANTHER" id="PTHR42994:SF1">
    <property type="entry name" value="PEPTIDASE T"/>
    <property type="match status" value="1"/>
</dbReference>
<evidence type="ECO:0000313" key="15">
    <source>
        <dbReference type="EMBL" id="MBM6660940.1"/>
    </source>
</evidence>
<dbReference type="GO" id="GO:0005829">
    <property type="term" value="C:cytosol"/>
    <property type="evidence" value="ECO:0007669"/>
    <property type="project" value="TreeGrafter"/>
</dbReference>
<keyword evidence="6 11" id="KW-0645">Protease</keyword>
<proteinExistence type="inferred from homology"/>
<keyword evidence="16" id="KW-1185">Reference proteome</keyword>
<dbReference type="FunFam" id="3.30.70.360:FF:000002">
    <property type="entry name" value="Peptidase T"/>
    <property type="match status" value="1"/>
</dbReference>
<feature type="binding site" evidence="11 13">
    <location>
        <position position="138"/>
    </location>
    <ligand>
        <name>Zn(2+)</name>
        <dbReference type="ChEBI" id="CHEBI:29105"/>
        <label>1</label>
    </ligand>
</feature>
<evidence type="ECO:0000256" key="13">
    <source>
        <dbReference type="PIRSR" id="PIRSR037215-2"/>
    </source>
</evidence>
<feature type="active site" description="Proton acceptor" evidence="11 12">
    <location>
        <position position="172"/>
    </location>
</feature>
<organism evidence="15 16">
    <name type="scientific">Marseilla massiliensis</name>
    <dbReference type="NCBI Taxonomy" id="1841864"/>
    <lineage>
        <taxon>Bacteria</taxon>
        <taxon>Pseudomonadati</taxon>
        <taxon>Bacteroidota</taxon>
        <taxon>Bacteroidia</taxon>
        <taxon>Bacteroidales</taxon>
        <taxon>Prevotellaceae</taxon>
        <taxon>Marseilla</taxon>
    </lineage>
</organism>
<dbReference type="Pfam" id="PF01546">
    <property type="entry name" value="Peptidase_M20"/>
    <property type="match status" value="1"/>
</dbReference>
<dbReference type="SUPFAM" id="SSF55031">
    <property type="entry name" value="Bacterial exopeptidase dimerisation domain"/>
    <property type="match status" value="1"/>
</dbReference>
<evidence type="ECO:0000256" key="3">
    <source>
        <dbReference type="ARBA" id="ARBA00009692"/>
    </source>
</evidence>
<evidence type="ECO:0000259" key="14">
    <source>
        <dbReference type="Pfam" id="PF07687"/>
    </source>
</evidence>
<evidence type="ECO:0000256" key="11">
    <source>
        <dbReference type="HAMAP-Rule" id="MF_00550"/>
    </source>
</evidence>
<dbReference type="Gene3D" id="3.40.630.10">
    <property type="entry name" value="Zn peptidases"/>
    <property type="match status" value="1"/>
</dbReference>
<dbReference type="InterPro" id="IPR010161">
    <property type="entry name" value="Peptidase_M20B"/>
</dbReference>
<dbReference type="PANTHER" id="PTHR42994">
    <property type="entry name" value="PEPTIDASE T"/>
    <property type="match status" value="1"/>
</dbReference>
<feature type="active site" evidence="11 12">
    <location>
        <position position="79"/>
    </location>
</feature>
<dbReference type="EMBL" id="JACJJL010000005">
    <property type="protein sequence ID" value="MBM6660940.1"/>
    <property type="molecule type" value="Genomic_DNA"/>
</dbReference>
<comment type="caution">
    <text evidence="15">The sequence shown here is derived from an EMBL/GenBank/DDBJ whole genome shotgun (WGS) entry which is preliminary data.</text>
</comment>
<dbReference type="Proteomes" id="UP000764045">
    <property type="component" value="Unassembled WGS sequence"/>
</dbReference>
<comment type="catalytic activity">
    <reaction evidence="1 11">
        <text>Release of the N-terminal residue from a tripeptide.</text>
        <dbReference type="EC" id="3.4.11.4"/>
    </reaction>
</comment>
<comment type="subcellular location">
    <subcellularLocation>
        <location evidence="2 11">Cytoplasm</location>
    </subcellularLocation>
</comment>
<dbReference type="InterPro" id="IPR002933">
    <property type="entry name" value="Peptidase_M20"/>
</dbReference>
<protein>
    <recommendedName>
        <fullName evidence="11">Peptidase T</fullName>
        <ecNumber evidence="11">3.4.11.4</ecNumber>
    </recommendedName>
    <alternativeName>
        <fullName evidence="11">Aminotripeptidase</fullName>
        <shortName evidence="11">Tripeptidase</shortName>
    </alternativeName>
    <alternativeName>
        <fullName evidence="11">Tripeptide aminopeptidase</fullName>
    </alternativeName>
</protein>
<evidence type="ECO:0000256" key="6">
    <source>
        <dbReference type="ARBA" id="ARBA00022670"/>
    </source>
</evidence>
<dbReference type="NCBIfam" id="TIGR01882">
    <property type="entry name" value="peptidase-T"/>
    <property type="match status" value="1"/>
</dbReference>
<dbReference type="RefSeq" id="WP_205108198.1">
    <property type="nucleotide sequence ID" value="NZ_JACJJL010000005.1"/>
</dbReference>
<dbReference type="HAMAP" id="MF_00550">
    <property type="entry name" value="Aminopeptidase_M20"/>
    <property type="match status" value="1"/>
</dbReference>
<dbReference type="PIRSF" id="PIRSF037215">
    <property type="entry name" value="Peptidase_M20B"/>
    <property type="match status" value="1"/>
</dbReference>
<evidence type="ECO:0000256" key="2">
    <source>
        <dbReference type="ARBA" id="ARBA00004496"/>
    </source>
</evidence>
<keyword evidence="9 11" id="KW-0862">Zinc</keyword>
<evidence type="ECO:0000256" key="8">
    <source>
        <dbReference type="ARBA" id="ARBA00022801"/>
    </source>
</evidence>
<dbReference type="GO" id="GO:0043171">
    <property type="term" value="P:peptide catabolic process"/>
    <property type="evidence" value="ECO:0007669"/>
    <property type="project" value="UniProtKB-UniRule"/>
</dbReference>
<reference evidence="15 16" key="1">
    <citation type="journal article" date="2021" name="Sci. Rep.">
        <title>The distribution of antibiotic resistance genes in chicken gut microbiota commensals.</title>
        <authorList>
            <person name="Juricova H."/>
            <person name="Matiasovicova J."/>
            <person name="Kubasova T."/>
            <person name="Cejkova D."/>
            <person name="Rychlik I."/>
        </authorList>
    </citation>
    <scope>NUCLEOTIDE SEQUENCE [LARGE SCALE GENOMIC DNA]</scope>
    <source>
        <strain evidence="15 16">An819</strain>
    </source>
</reference>
<evidence type="ECO:0000256" key="10">
    <source>
        <dbReference type="ARBA" id="ARBA00023049"/>
    </source>
</evidence>
<feature type="binding site" evidence="11 13">
    <location>
        <position position="138"/>
    </location>
    <ligand>
        <name>Zn(2+)</name>
        <dbReference type="ChEBI" id="CHEBI:29105"/>
        <label>2</label>
    </ligand>
</feature>
<keyword evidence="4 11" id="KW-0031">Aminopeptidase</keyword>
<dbReference type="SUPFAM" id="SSF53187">
    <property type="entry name" value="Zn-dependent exopeptidases"/>
    <property type="match status" value="1"/>
</dbReference>
<keyword evidence="7 11" id="KW-0479">Metal-binding</keyword>
<evidence type="ECO:0000256" key="12">
    <source>
        <dbReference type="PIRSR" id="PIRSR037215-1"/>
    </source>
</evidence>
<comment type="function">
    <text evidence="11">Cleaves the N-terminal amino acid of tripeptides.</text>
</comment>
<keyword evidence="8 11" id="KW-0378">Hydrolase</keyword>
<feature type="binding site" evidence="11 13">
    <location>
        <position position="173"/>
    </location>
    <ligand>
        <name>Zn(2+)</name>
        <dbReference type="ChEBI" id="CHEBI:29105"/>
        <label>2</label>
    </ligand>
</feature>
<dbReference type="GO" id="GO:0045148">
    <property type="term" value="F:tripeptide aminopeptidase activity"/>
    <property type="evidence" value="ECO:0007669"/>
    <property type="project" value="UniProtKB-UniRule"/>
</dbReference>
<dbReference type="CDD" id="cd03892">
    <property type="entry name" value="M20_peptT"/>
    <property type="match status" value="1"/>
</dbReference>
<keyword evidence="10 11" id="KW-0482">Metalloprotease</keyword>
<comment type="cofactor">
    <cofactor evidence="11 13">
        <name>Zn(2+)</name>
        <dbReference type="ChEBI" id="CHEBI:29105"/>
    </cofactor>
    <text evidence="11 13">Binds 2 Zn(2+) ions per subunit.</text>
</comment>
<feature type="domain" description="Peptidase M20 dimerisation" evidence="14">
    <location>
        <begin position="204"/>
        <end position="307"/>
    </location>
</feature>
<evidence type="ECO:0000256" key="9">
    <source>
        <dbReference type="ARBA" id="ARBA00022833"/>
    </source>
</evidence>
<feature type="binding site" evidence="11 13">
    <location>
        <position position="195"/>
    </location>
    <ligand>
        <name>Zn(2+)</name>
        <dbReference type="ChEBI" id="CHEBI:29105"/>
        <label>1</label>
    </ligand>
</feature>
<dbReference type="NCBIfam" id="NF003976">
    <property type="entry name" value="PRK05469.1"/>
    <property type="match status" value="1"/>
</dbReference>
<dbReference type="InterPro" id="IPR036264">
    <property type="entry name" value="Bact_exopeptidase_dim_dom"/>
</dbReference>
<feature type="binding site" evidence="11 13">
    <location>
        <position position="377"/>
    </location>
    <ligand>
        <name>Zn(2+)</name>
        <dbReference type="ChEBI" id="CHEBI:29105"/>
        <label>2</label>
    </ligand>
</feature>
<keyword evidence="5 11" id="KW-0963">Cytoplasm</keyword>
<dbReference type="Pfam" id="PF07687">
    <property type="entry name" value="M20_dimer"/>
    <property type="match status" value="1"/>
</dbReference>
<dbReference type="GO" id="GO:0006508">
    <property type="term" value="P:proteolysis"/>
    <property type="evidence" value="ECO:0007669"/>
    <property type="project" value="UniProtKB-UniRule"/>
</dbReference>
<dbReference type="GO" id="GO:0008237">
    <property type="term" value="F:metallopeptidase activity"/>
    <property type="evidence" value="ECO:0007669"/>
    <property type="project" value="UniProtKB-KW"/>
</dbReference>
<gene>
    <name evidence="11 15" type="primary">pepT</name>
    <name evidence="15" type="ORF">H6B30_04075</name>
</gene>
<sequence>MDITERFLNYTKFDTQSAEDSQSVPSTKKQLAFAEYLMKELKAEGLDDVEMDDNGYVYATLKSNVKGEVPTIGFISHYDTSPDCSGKDIKARIVKNYDGSDITLSDGIVSSPKKFPELLNHVGEDLIVTDGHTLLGADDKAGIAEIVQAMCYMRDHKEIRHGNIRIAFNPDEEIGMGAHHFDVDKFGCEWAYTMDGGDLGELEYENFNAASAKVNIKGVSVHPGYAKGKMVNAARLAAEFASMLPADETPETTEGYQGFYHLIGMNANIEGATLSYIIRDHDRKKFEDRKDFIEDCARKMNEKYGEGTCVAEVKDQYYNMKEKIDPNMHVIDIVLKAMQECGVPPRVQPIRGGTDGAQLSFKGLPCPNIFAGGVNFHGPYEFVSIQVMEKAMSIIIKICQLSAEYND</sequence>
<dbReference type="PROSITE" id="PS00758">
    <property type="entry name" value="ARGE_DAPE_CPG2_1"/>
    <property type="match status" value="1"/>
</dbReference>
<evidence type="ECO:0000256" key="1">
    <source>
        <dbReference type="ARBA" id="ARBA00000870"/>
    </source>
</evidence>
<dbReference type="InterPro" id="IPR001261">
    <property type="entry name" value="ArgE/DapE_CS"/>
</dbReference>
<evidence type="ECO:0000313" key="16">
    <source>
        <dbReference type="Proteomes" id="UP000764045"/>
    </source>
</evidence>
<evidence type="ECO:0000256" key="5">
    <source>
        <dbReference type="ARBA" id="ARBA00022490"/>
    </source>
</evidence>
<accession>A0A939B3X6</accession>
<feature type="binding site" evidence="11 13">
    <location>
        <position position="77"/>
    </location>
    <ligand>
        <name>Zn(2+)</name>
        <dbReference type="ChEBI" id="CHEBI:29105"/>
        <label>1</label>
    </ligand>
</feature>
<name>A0A939B3X6_9BACT</name>
<dbReference type="InterPro" id="IPR011650">
    <property type="entry name" value="Peptidase_M20_dimer"/>
</dbReference>
<dbReference type="AlphaFoldDB" id="A0A939B3X6"/>
<comment type="similarity">
    <text evidence="3 11">Belongs to the peptidase M20B family.</text>
</comment>